<sequence>MVYDDHETRVGAHRIFSIVLVPSSVCPRGPAAPTAAAVAASFTVSASASVPIPSRPTNMQRMLSRTVSVFSSSAALFEKLKKEENSSQENSCEDRKEKITPNEGPTANNPSMLNRLKSSYSRAYSVKRTQQPVAVTVTADETPISKLNKEQIISLRLSSRQITLLLSSIWAQSLSPLNTPVNYEAIAHSYSLVLLFARTKNSSNETLIRSFQLAFSLRGFALGGGPLQPSRRRSLFILSTSMIIFSSKAFNILPLVSCARATITDKTVDPFLKLVDECKLQAVINPTGPRKVYGSKEDNEDALKSLAAIEITDSQTKESFANMIAKFTGKSSKQDSALKEQLLKDFVPDDVCPLGADLFMEILEERSEPVSEHKGSEKAEPLLFSLEDNLPNATEGQNNSGLLLGPELPVLLSVGELLTAVSETTYQVGRFSASTPNDMPYKEMAGQCEALTAGKQKKMSDLMSSQEKQENMVKVSAYEYNQGKQMPSNSQFQQSGNPFLDENFNTQFNPASTGLLLCASEFQYHQQFQLPASSPYDNFLRAAGC</sequence>
<dbReference type="AlphaFoldDB" id="A0A067L4Y9"/>
<protein>
    <submittedName>
        <fullName evidence="2">Uncharacterized protein</fullName>
    </submittedName>
</protein>
<dbReference type="EMBL" id="KK914267">
    <property type="protein sequence ID" value="KDP43492.1"/>
    <property type="molecule type" value="Genomic_DNA"/>
</dbReference>
<gene>
    <name evidence="2" type="ORF">JCGZ_16779</name>
</gene>
<evidence type="ECO:0000256" key="1">
    <source>
        <dbReference type="SAM" id="MobiDB-lite"/>
    </source>
</evidence>
<dbReference type="PANTHER" id="PTHR46087:SF7">
    <property type="entry name" value="CYCLIN-LIKE PROTEIN"/>
    <property type="match status" value="1"/>
</dbReference>
<evidence type="ECO:0000313" key="3">
    <source>
        <dbReference type="Proteomes" id="UP000027138"/>
    </source>
</evidence>
<dbReference type="PANTHER" id="PTHR46087">
    <property type="entry name" value="PUTATIVE, EXPRESSED-RELATED"/>
    <property type="match status" value="1"/>
</dbReference>
<dbReference type="OrthoDB" id="19232at2759"/>
<proteinExistence type="predicted"/>
<evidence type="ECO:0000313" key="2">
    <source>
        <dbReference type="EMBL" id="KDP43492.1"/>
    </source>
</evidence>
<accession>A0A067L4Y9</accession>
<feature type="region of interest" description="Disordered" evidence="1">
    <location>
        <begin position="81"/>
        <end position="113"/>
    </location>
</feature>
<dbReference type="STRING" id="180498.A0A067L4Y9"/>
<feature type="compositionally biased region" description="Polar residues" evidence="1">
    <location>
        <begin position="103"/>
        <end position="113"/>
    </location>
</feature>
<keyword evidence="3" id="KW-1185">Reference proteome</keyword>
<dbReference type="InterPro" id="IPR055296">
    <property type="entry name" value="SRL2-like"/>
</dbReference>
<organism evidence="2 3">
    <name type="scientific">Jatropha curcas</name>
    <name type="common">Barbados nut</name>
    <dbReference type="NCBI Taxonomy" id="180498"/>
    <lineage>
        <taxon>Eukaryota</taxon>
        <taxon>Viridiplantae</taxon>
        <taxon>Streptophyta</taxon>
        <taxon>Embryophyta</taxon>
        <taxon>Tracheophyta</taxon>
        <taxon>Spermatophyta</taxon>
        <taxon>Magnoliopsida</taxon>
        <taxon>eudicotyledons</taxon>
        <taxon>Gunneridae</taxon>
        <taxon>Pentapetalae</taxon>
        <taxon>rosids</taxon>
        <taxon>fabids</taxon>
        <taxon>Malpighiales</taxon>
        <taxon>Euphorbiaceae</taxon>
        <taxon>Crotonoideae</taxon>
        <taxon>Jatropheae</taxon>
        <taxon>Jatropha</taxon>
    </lineage>
</organism>
<name>A0A067L4Y9_JATCU</name>
<reference evidence="2 3" key="1">
    <citation type="journal article" date="2014" name="PLoS ONE">
        <title>Global Analysis of Gene Expression Profiles in Physic Nut (Jatropha curcas L.) Seedlings Exposed to Salt Stress.</title>
        <authorList>
            <person name="Zhang L."/>
            <person name="Zhang C."/>
            <person name="Wu P."/>
            <person name="Chen Y."/>
            <person name="Li M."/>
            <person name="Jiang H."/>
            <person name="Wu G."/>
        </authorList>
    </citation>
    <scope>NUCLEOTIDE SEQUENCE [LARGE SCALE GENOMIC DNA]</scope>
    <source>
        <strain evidence="3">cv. GZQX0401</strain>
        <tissue evidence="2">Young leaves</tissue>
    </source>
</reference>
<dbReference type="Proteomes" id="UP000027138">
    <property type="component" value="Unassembled WGS sequence"/>
</dbReference>